<feature type="compositionally biased region" description="Low complexity" evidence="1">
    <location>
        <begin position="19"/>
        <end position="39"/>
    </location>
</feature>
<feature type="region of interest" description="Disordered" evidence="1">
    <location>
        <begin position="19"/>
        <end position="43"/>
    </location>
</feature>
<keyword evidence="4" id="KW-1185">Reference proteome</keyword>
<organism evidence="3 4">
    <name type="scientific">Ophiobolus disseminans</name>
    <dbReference type="NCBI Taxonomy" id="1469910"/>
    <lineage>
        <taxon>Eukaryota</taxon>
        <taxon>Fungi</taxon>
        <taxon>Dikarya</taxon>
        <taxon>Ascomycota</taxon>
        <taxon>Pezizomycotina</taxon>
        <taxon>Dothideomycetes</taxon>
        <taxon>Pleosporomycetidae</taxon>
        <taxon>Pleosporales</taxon>
        <taxon>Pleosporineae</taxon>
        <taxon>Phaeosphaeriaceae</taxon>
        <taxon>Ophiobolus</taxon>
    </lineage>
</organism>
<proteinExistence type="predicted"/>
<evidence type="ECO:0000256" key="1">
    <source>
        <dbReference type="SAM" id="MobiDB-lite"/>
    </source>
</evidence>
<reference evidence="3" key="1">
    <citation type="journal article" date="2020" name="Stud. Mycol.">
        <title>101 Dothideomycetes genomes: a test case for predicting lifestyles and emergence of pathogens.</title>
        <authorList>
            <person name="Haridas S."/>
            <person name="Albert R."/>
            <person name="Binder M."/>
            <person name="Bloem J."/>
            <person name="Labutti K."/>
            <person name="Salamov A."/>
            <person name="Andreopoulos B."/>
            <person name="Baker S."/>
            <person name="Barry K."/>
            <person name="Bills G."/>
            <person name="Bluhm B."/>
            <person name="Cannon C."/>
            <person name="Castanera R."/>
            <person name="Culley D."/>
            <person name="Daum C."/>
            <person name="Ezra D."/>
            <person name="Gonzalez J."/>
            <person name="Henrissat B."/>
            <person name="Kuo A."/>
            <person name="Liang C."/>
            <person name="Lipzen A."/>
            <person name="Lutzoni F."/>
            <person name="Magnuson J."/>
            <person name="Mondo S."/>
            <person name="Nolan M."/>
            <person name="Ohm R."/>
            <person name="Pangilinan J."/>
            <person name="Park H.-J."/>
            <person name="Ramirez L."/>
            <person name="Alfaro M."/>
            <person name="Sun H."/>
            <person name="Tritt A."/>
            <person name="Yoshinaga Y."/>
            <person name="Zwiers L.-H."/>
            <person name="Turgeon B."/>
            <person name="Goodwin S."/>
            <person name="Spatafora J."/>
            <person name="Crous P."/>
            <person name="Grigoriev I."/>
        </authorList>
    </citation>
    <scope>NUCLEOTIDE SEQUENCE</scope>
    <source>
        <strain evidence="3">CBS 113818</strain>
    </source>
</reference>
<evidence type="ECO:0000313" key="3">
    <source>
        <dbReference type="EMBL" id="KAF2821571.1"/>
    </source>
</evidence>
<name>A0A6A6ZKF7_9PLEO</name>
<protein>
    <submittedName>
        <fullName evidence="3">Uncharacterized protein</fullName>
    </submittedName>
</protein>
<evidence type="ECO:0000313" key="4">
    <source>
        <dbReference type="Proteomes" id="UP000799424"/>
    </source>
</evidence>
<keyword evidence="2" id="KW-0732">Signal</keyword>
<feature type="chain" id="PRO_5025341305" evidence="2">
    <location>
        <begin position="19"/>
        <end position="232"/>
    </location>
</feature>
<feature type="signal peptide" evidence="2">
    <location>
        <begin position="1"/>
        <end position="18"/>
    </location>
</feature>
<evidence type="ECO:0000256" key="2">
    <source>
        <dbReference type="SAM" id="SignalP"/>
    </source>
</evidence>
<dbReference type="AlphaFoldDB" id="A0A6A6ZKF7"/>
<dbReference type="Proteomes" id="UP000799424">
    <property type="component" value="Unassembled WGS sequence"/>
</dbReference>
<dbReference type="EMBL" id="MU006237">
    <property type="protein sequence ID" value="KAF2821571.1"/>
    <property type="molecule type" value="Genomic_DNA"/>
</dbReference>
<sequence length="232" mass="25910">MRFLSLLPAALLATTSYASEDSSSSSSSSSAAASNSATTEDPTPAGALWTAKWDTVALQPYTQHCLSRNTYNAQIYKLSELYPDLKDFAPQLKIFYNKQLYAGSWSGIDAHGTKRELIRMDLASVPYKVREWLKRETKQKHYSVQDDSVFFAPGAIYPILPLWVDEPEDGGLECEDAFEDLERYSNELEDGKVVGKVTHSEGGKNEVEFTIEALVVKRKGKAPTRGKEREEL</sequence>
<dbReference type="OrthoDB" id="4359806at2759"/>
<accession>A0A6A6ZKF7</accession>
<gene>
    <name evidence="3" type="ORF">CC86DRAFT_448958</name>
</gene>